<evidence type="ECO:0000256" key="1">
    <source>
        <dbReference type="ARBA" id="ARBA00004123"/>
    </source>
</evidence>
<dbReference type="InterPro" id="IPR012178">
    <property type="entry name" value="RFC1"/>
</dbReference>
<dbReference type="SMART" id="SM00382">
    <property type="entry name" value="AAA"/>
    <property type="match status" value="1"/>
</dbReference>
<organism evidence="13 14">
    <name type="scientific">Armadillidium nasatum</name>
    <dbReference type="NCBI Taxonomy" id="96803"/>
    <lineage>
        <taxon>Eukaryota</taxon>
        <taxon>Metazoa</taxon>
        <taxon>Ecdysozoa</taxon>
        <taxon>Arthropoda</taxon>
        <taxon>Crustacea</taxon>
        <taxon>Multicrustacea</taxon>
        <taxon>Malacostraca</taxon>
        <taxon>Eumalacostraca</taxon>
        <taxon>Peracarida</taxon>
        <taxon>Isopoda</taxon>
        <taxon>Oniscidea</taxon>
        <taxon>Crinocheta</taxon>
        <taxon>Armadillidiidae</taxon>
        <taxon>Armadillidium</taxon>
    </lineage>
</organism>
<dbReference type="SUPFAM" id="SSF52540">
    <property type="entry name" value="P-loop containing nucleoside triphosphate hydrolases"/>
    <property type="match status" value="1"/>
</dbReference>
<evidence type="ECO:0000313" key="13">
    <source>
        <dbReference type="EMBL" id="KAB7498285.1"/>
    </source>
</evidence>
<evidence type="ECO:0000259" key="12">
    <source>
        <dbReference type="SMART" id="SM00382"/>
    </source>
</evidence>
<feature type="domain" description="AAA+ ATPase" evidence="12">
    <location>
        <begin position="58"/>
        <end position="194"/>
    </location>
</feature>
<dbReference type="InterPro" id="IPR008921">
    <property type="entry name" value="DNA_pol3_clamp-load_cplx_C"/>
</dbReference>
<dbReference type="PANTHER" id="PTHR23389:SF6">
    <property type="entry name" value="REPLICATION FACTOR C SUBUNIT 1"/>
    <property type="match status" value="1"/>
</dbReference>
<dbReference type="GO" id="GO:0005663">
    <property type="term" value="C:DNA replication factor C complex"/>
    <property type="evidence" value="ECO:0007669"/>
    <property type="project" value="InterPro"/>
</dbReference>
<dbReference type="GO" id="GO:0006260">
    <property type="term" value="P:DNA replication"/>
    <property type="evidence" value="ECO:0007669"/>
    <property type="project" value="UniProtKB-KW"/>
</dbReference>
<reference evidence="13 14" key="1">
    <citation type="journal article" date="2019" name="PLoS Biol.">
        <title>Sex chromosomes control vertical transmission of feminizing Wolbachia symbionts in an isopod.</title>
        <authorList>
            <person name="Becking T."/>
            <person name="Chebbi M.A."/>
            <person name="Giraud I."/>
            <person name="Moumen B."/>
            <person name="Laverre T."/>
            <person name="Caubet Y."/>
            <person name="Peccoud J."/>
            <person name="Gilbert C."/>
            <person name="Cordaux R."/>
        </authorList>
    </citation>
    <scope>NUCLEOTIDE SEQUENCE [LARGE SCALE GENOMIC DNA]</scope>
    <source>
        <strain evidence="13">ANa2</strain>
        <tissue evidence="13">Whole body excluding digestive tract and cuticle</tissue>
    </source>
</reference>
<dbReference type="Pfam" id="PF25361">
    <property type="entry name" value="AAA_lid_RFC1"/>
    <property type="match status" value="1"/>
</dbReference>
<dbReference type="CDD" id="cd00009">
    <property type="entry name" value="AAA"/>
    <property type="match status" value="1"/>
</dbReference>
<dbReference type="OrthoDB" id="446168at2759"/>
<dbReference type="InterPro" id="IPR027417">
    <property type="entry name" value="P-loop_NTPase"/>
</dbReference>
<dbReference type="InterPro" id="IPR003959">
    <property type="entry name" value="ATPase_AAA_core"/>
</dbReference>
<evidence type="ECO:0000313" key="14">
    <source>
        <dbReference type="Proteomes" id="UP000326759"/>
    </source>
</evidence>
<dbReference type="FunFam" id="1.20.272.10:FF:000005">
    <property type="entry name" value="Replication factor C subunit 1"/>
    <property type="match status" value="1"/>
</dbReference>
<dbReference type="FunFam" id="3.40.50.300:FF:000395">
    <property type="entry name" value="Replication factor C subunit 1"/>
    <property type="match status" value="1"/>
</dbReference>
<feature type="region of interest" description="Disordered" evidence="11">
    <location>
        <begin position="488"/>
        <end position="548"/>
    </location>
</feature>
<feature type="compositionally biased region" description="Low complexity" evidence="11">
    <location>
        <begin position="525"/>
        <end position="537"/>
    </location>
</feature>
<evidence type="ECO:0000256" key="9">
    <source>
        <dbReference type="ARBA" id="ARBA00075134"/>
    </source>
</evidence>
<dbReference type="InterPro" id="IPR047854">
    <property type="entry name" value="RFC_lid"/>
</dbReference>
<evidence type="ECO:0000256" key="2">
    <source>
        <dbReference type="ARBA" id="ARBA00006116"/>
    </source>
</evidence>
<sequence length="548" mass="60985">MFVDRYRPVSLKNIIGQQGEQSNAKKLLNWLKNWANNQSGAKKLVRPSPWAKDNTGAYFKAALLSGPPGVGKTTTAHLVSKEVDFDVVELNASDTRSKKALSEEVSELLSNKSLAGYASERSGSDATSRNRVLLMDEVDGMAGNEDRGGVQELIALIKGSKIPIICMCNDRNHPKIRSLANYCFDLRFHKPRVEQIRGAMMSVCFREGIKIKPEALDQMIVGSNQDIRQVLHHLSLWSADQKVLDSEAVKKDSELSKKEFKIGPWDVCMKVFSESAHKGMSIHDKVSLFFHDYSIGPLFIQENYLKVSPHCARGNRNKLLEQVAKTAEVLADSDIIDKAIRTQSAWSLLPTQALYSSVCPGQYMEGHLSAQVEFPRWLGNNSKKNKFDRLSQELLTHMRLRISASKQDIVTDYSSRLRDAVVTPLVTKGSEGVTGGCKCYYLVHDVHVSKSGLLSFVKAAFTRTLNKEAHMTPFSTVSIAKKSSRVTQEDLELLDEGEEEEEEEEDDDDITKGGMIKVGKHSQKKASTSKGSETSSKGKGRVFKLNNL</sequence>
<dbReference type="GO" id="GO:0005524">
    <property type="term" value="F:ATP binding"/>
    <property type="evidence" value="ECO:0007669"/>
    <property type="project" value="UniProtKB-KW"/>
</dbReference>
<comment type="function">
    <text evidence="7">Subunit of the replication factor C (RFC) complex which acts during elongation of primed DNA templates by DNA polymerases delta and epsilon, and is necessary for ATP-dependent loading of proliferating cell nuclear antigen (PCNA) onto primed DNA. This subunit binds to the primer-template junction. Binds the PO-B transcription element as well as other GA rich DNA sequences. Can bind single- or double-stranded DNA.</text>
</comment>
<keyword evidence="4" id="KW-0547">Nucleotide-binding</keyword>
<dbReference type="Proteomes" id="UP000326759">
    <property type="component" value="Unassembled WGS sequence"/>
</dbReference>
<dbReference type="FunFam" id="1.10.8.60:FF:000021">
    <property type="entry name" value="Replication factor C subunit 1"/>
    <property type="match status" value="1"/>
</dbReference>
<evidence type="ECO:0000256" key="4">
    <source>
        <dbReference type="ARBA" id="ARBA00022741"/>
    </source>
</evidence>
<dbReference type="CDD" id="cd18140">
    <property type="entry name" value="HLD_clamp_RFC"/>
    <property type="match status" value="1"/>
</dbReference>
<dbReference type="GO" id="GO:0003677">
    <property type="term" value="F:DNA binding"/>
    <property type="evidence" value="ECO:0007669"/>
    <property type="project" value="InterPro"/>
</dbReference>
<dbReference type="SUPFAM" id="SSF48019">
    <property type="entry name" value="post-AAA+ oligomerization domain-like"/>
    <property type="match status" value="1"/>
</dbReference>
<gene>
    <name evidence="13" type="primary">Gnf1</name>
    <name evidence="13" type="ORF">Anas_03304</name>
</gene>
<dbReference type="Gene3D" id="3.40.50.300">
    <property type="entry name" value="P-loop containing nucleotide triphosphate hydrolases"/>
    <property type="match status" value="1"/>
</dbReference>
<name>A0A5N5SWJ3_9CRUS</name>
<dbReference type="EMBL" id="SEYY01019408">
    <property type="protein sequence ID" value="KAB7498285.1"/>
    <property type="molecule type" value="Genomic_DNA"/>
</dbReference>
<dbReference type="Pfam" id="PF08519">
    <property type="entry name" value="RFC1"/>
    <property type="match status" value="1"/>
</dbReference>
<proteinExistence type="inferred from homology"/>
<evidence type="ECO:0000256" key="10">
    <source>
        <dbReference type="ARBA" id="ARBA00077727"/>
    </source>
</evidence>
<dbReference type="Gene3D" id="1.20.272.10">
    <property type="match status" value="1"/>
</dbReference>
<comment type="similarity">
    <text evidence="2">Belongs to the activator 1 large subunit family.</text>
</comment>
<dbReference type="GO" id="GO:0006281">
    <property type="term" value="P:DNA repair"/>
    <property type="evidence" value="ECO:0007669"/>
    <property type="project" value="InterPro"/>
</dbReference>
<keyword evidence="14" id="KW-1185">Reference proteome</keyword>
<keyword evidence="5" id="KW-0067">ATP-binding</keyword>
<dbReference type="InterPro" id="IPR013725">
    <property type="entry name" value="DNA_replication_fac_RFC1_C"/>
</dbReference>
<comment type="subcellular location">
    <subcellularLocation>
        <location evidence="1">Nucleus</location>
    </subcellularLocation>
</comment>
<dbReference type="Pfam" id="PF00004">
    <property type="entry name" value="AAA"/>
    <property type="match status" value="1"/>
</dbReference>
<comment type="caution">
    <text evidence="13">The sequence shown here is derived from an EMBL/GenBank/DDBJ whole genome shotgun (WGS) entry which is preliminary data.</text>
</comment>
<feature type="compositionally biased region" description="Acidic residues" evidence="11">
    <location>
        <begin position="489"/>
        <end position="509"/>
    </location>
</feature>
<evidence type="ECO:0000256" key="6">
    <source>
        <dbReference type="ARBA" id="ARBA00023242"/>
    </source>
</evidence>
<accession>A0A5N5SWJ3</accession>
<dbReference type="GO" id="GO:0003689">
    <property type="term" value="F:DNA clamp loader activity"/>
    <property type="evidence" value="ECO:0007669"/>
    <property type="project" value="InterPro"/>
</dbReference>
<dbReference type="AlphaFoldDB" id="A0A5N5SWJ3"/>
<dbReference type="InterPro" id="IPR003593">
    <property type="entry name" value="AAA+_ATPase"/>
</dbReference>
<dbReference type="PIRSF" id="PIRSF036578">
    <property type="entry name" value="RFC1"/>
    <property type="match status" value="1"/>
</dbReference>
<keyword evidence="3" id="KW-0235">DNA replication</keyword>
<protein>
    <recommendedName>
        <fullName evidence="10">Activator 1 large subunit</fullName>
    </recommendedName>
    <alternativeName>
        <fullName evidence="9">Replication factor C 140 kDa subunit</fullName>
    </alternativeName>
</protein>
<evidence type="ECO:0000256" key="5">
    <source>
        <dbReference type="ARBA" id="ARBA00022840"/>
    </source>
</evidence>
<dbReference type="PANTHER" id="PTHR23389">
    <property type="entry name" value="CHROMOSOME TRANSMISSION FIDELITY FACTOR 18"/>
    <property type="match status" value="1"/>
</dbReference>
<dbReference type="GO" id="GO:0005634">
    <property type="term" value="C:nucleus"/>
    <property type="evidence" value="ECO:0007669"/>
    <property type="project" value="UniProtKB-SubCell"/>
</dbReference>
<dbReference type="Gene3D" id="1.10.8.60">
    <property type="match status" value="1"/>
</dbReference>
<evidence type="ECO:0000256" key="7">
    <source>
        <dbReference type="ARBA" id="ARBA00054501"/>
    </source>
</evidence>
<evidence type="ECO:0000256" key="3">
    <source>
        <dbReference type="ARBA" id="ARBA00022705"/>
    </source>
</evidence>
<comment type="subunit">
    <text evidence="8">Large subunit of the RFC complex, an heteropentameric complex consisting of RFC1 and four small subunits RFC2, RFC3, RFC4 and RFC5; the RFC complex interacts with PCNA and the interaction involves RFC1.</text>
</comment>
<evidence type="ECO:0000256" key="8">
    <source>
        <dbReference type="ARBA" id="ARBA00064311"/>
    </source>
</evidence>
<keyword evidence="6" id="KW-0539">Nucleus</keyword>
<dbReference type="GO" id="GO:0016887">
    <property type="term" value="F:ATP hydrolysis activity"/>
    <property type="evidence" value="ECO:0007669"/>
    <property type="project" value="InterPro"/>
</dbReference>
<evidence type="ECO:0000256" key="11">
    <source>
        <dbReference type="SAM" id="MobiDB-lite"/>
    </source>
</evidence>